<dbReference type="EC" id="1.4.3.5" evidence="7"/>
<sequence>MAALQSFLKLGLNKSRAYKQLHQHLRHFCFAASGTGNGDRSQTFQGSSQISHGHKEIAAGMRKPYKDNNEVFDIGDLVSKEPFKQFLSWFDQARKTDDIKEANAMALATATKDGIPSVRMVLMKGIDDSAIYFYTNYLSQKAKELDENPHCSLMFYWELLNKSVRISGVAQRVSKEESTDYFHSRPKASQIGACVSLQSSVVKDRKVLDERNQELTEKYSDSTSIIPKPDFWGGYKVIPTRFEFWQGQTNRLHDRIVFRKPLSGETINPETTHRGSDGWVFERLMP</sequence>
<dbReference type="GO" id="GO:0004733">
    <property type="term" value="F:pyridoxamine phosphate oxidase activity"/>
    <property type="evidence" value="ECO:0007669"/>
    <property type="project" value="UniProtKB-EC"/>
</dbReference>
<comment type="caution">
    <text evidence="14">The sequence shown here is derived from an EMBL/GenBank/DDBJ whole genome shotgun (WGS) entry which is preliminary data.</text>
</comment>
<proteinExistence type="inferred from homology"/>
<evidence type="ECO:0000256" key="10">
    <source>
        <dbReference type="ARBA" id="ARBA00023002"/>
    </source>
</evidence>
<keyword evidence="9" id="KW-0288">FMN</keyword>
<dbReference type="InterPro" id="IPR012349">
    <property type="entry name" value="Split_barrel_FMN-bd"/>
</dbReference>
<dbReference type="PANTHER" id="PTHR10851">
    <property type="entry name" value="PYRIDOXINE-5-PHOSPHATE OXIDASE"/>
    <property type="match status" value="1"/>
</dbReference>
<dbReference type="EMBL" id="BLXT01000981">
    <property type="protein sequence ID" value="GFN82436.1"/>
    <property type="molecule type" value="Genomic_DNA"/>
</dbReference>
<organism evidence="14 15">
    <name type="scientific">Plakobranchus ocellatus</name>
    <dbReference type="NCBI Taxonomy" id="259542"/>
    <lineage>
        <taxon>Eukaryota</taxon>
        <taxon>Metazoa</taxon>
        <taxon>Spiralia</taxon>
        <taxon>Lophotrochozoa</taxon>
        <taxon>Mollusca</taxon>
        <taxon>Gastropoda</taxon>
        <taxon>Heterobranchia</taxon>
        <taxon>Euthyneura</taxon>
        <taxon>Panpulmonata</taxon>
        <taxon>Sacoglossa</taxon>
        <taxon>Placobranchoidea</taxon>
        <taxon>Plakobranchidae</taxon>
        <taxon>Plakobranchus</taxon>
    </lineage>
</organism>
<keyword evidence="15" id="KW-1185">Reference proteome</keyword>
<accession>A0AAV3YJ83</accession>
<dbReference type="PANTHER" id="PTHR10851:SF0">
    <property type="entry name" value="PYRIDOXINE-5'-PHOSPHATE OXIDASE"/>
    <property type="match status" value="1"/>
</dbReference>
<dbReference type="GO" id="GO:0010181">
    <property type="term" value="F:FMN binding"/>
    <property type="evidence" value="ECO:0007669"/>
    <property type="project" value="InterPro"/>
</dbReference>
<name>A0AAV3YJ83_9GAST</name>
<protein>
    <recommendedName>
        <fullName evidence="7">pyridoxal 5'-phosphate synthase</fullName>
        <ecNumber evidence="7">1.4.3.5</ecNumber>
    </recommendedName>
</protein>
<comment type="pathway">
    <text evidence="4">Cofactor metabolism; pyridoxal 5'-phosphate salvage; pyridoxal 5'-phosphate from pyridoxine 5'-phosphate: step 1/1.</text>
</comment>
<evidence type="ECO:0000256" key="3">
    <source>
        <dbReference type="ARBA" id="ARBA00004738"/>
    </source>
</evidence>
<dbReference type="Gene3D" id="2.30.110.10">
    <property type="entry name" value="Electron Transport, Fmn-binding Protein, Chain A"/>
    <property type="match status" value="1"/>
</dbReference>
<dbReference type="HAMAP" id="MF_01629">
    <property type="entry name" value="PdxH"/>
    <property type="match status" value="1"/>
</dbReference>
<evidence type="ECO:0000256" key="9">
    <source>
        <dbReference type="ARBA" id="ARBA00022643"/>
    </source>
</evidence>
<dbReference type="NCBIfam" id="TIGR00558">
    <property type="entry name" value="pdxH"/>
    <property type="match status" value="1"/>
</dbReference>
<comment type="pathway">
    <text evidence="3">Cofactor metabolism; pyridoxal 5'-phosphate salvage; pyridoxal 5'-phosphate from pyridoxamine 5'-phosphate: step 1/1.</text>
</comment>
<keyword evidence="11" id="KW-0664">Pyridoxine biosynthesis</keyword>
<dbReference type="AlphaFoldDB" id="A0AAV3YJ83"/>
<evidence type="ECO:0000256" key="5">
    <source>
        <dbReference type="ARBA" id="ARBA00007301"/>
    </source>
</evidence>
<dbReference type="PROSITE" id="PS01064">
    <property type="entry name" value="PYRIDOX_OXIDASE"/>
    <property type="match status" value="1"/>
</dbReference>
<keyword evidence="10" id="KW-0560">Oxidoreductase</keyword>
<keyword evidence="8" id="KW-0285">Flavoprotein</keyword>
<dbReference type="NCBIfam" id="NF004231">
    <property type="entry name" value="PRK05679.1"/>
    <property type="match status" value="1"/>
</dbReference>
<evidence type="ECO:0000313" key="15">
    <source>
        <dbReference type="Proteomes" id="UP000735302"/>
    </source>
</evidence>
<dbReference type="Proteomes" id="UP000735302">
    <property type="component" value="Unassembled WGS sequence"/>
</dbReference>
<evidence type="ECO:0000259" key="12">
    <source>
        <dbReference type="Pfam" id="PF01243"/>
    </source>
</evidence>
<reference evidence="14 15" key="1">
    <citation type="journal article" date="2021" name="Elife">
        <title>Chloroplast acquisition without the gene transfer in kleptoplastic sea slugs, Plakobranchus ocellatus.</title>
        <authorList>
            <person name="Maeda T."/>
            <person name="Takahashi S."/>
            <person name="Yoshida T."/>
            <person name="Shimamura S."/>
            <person name="Takaki Y."/>
            <person name="Nagai Y."/>
            <person name="Toyoda A."/>
            <person name="Suzuki Y."/>
            <person name="Arimoto A."/>
            <person name="Ishii H."/>
            <person name="Satoh N."/>
            <person name="Nishiyama T."/>
            <person name="Hasebe M."/>
            <person name="Maruyama T."/>
            <person name="Minagawa J."/>
            <person name="Obokata J."/>
            <person name="Shigenobu S."/>
        </authorList>
    </citation>
    <scope>NUCLEOTIDE SEQUENCE [LARGE SCALE GENOMIC DNA]</scope>
</reference>
<evidence type="ECO:0000256" key="7">
    <source>
        <dbReference type="ARBA" id="ARBA00012801"/>
    </source>
</evidence>
<dbReference type="Pfam" id="PF10590">
    <property type="entry name" value="PNP_phzG_C"/>
    <property type="match status" value="1"/>
</dbReference>
<evidence type="ECO:0000313" key="14">
    <source>
        <dbReference type="EMBL" id="GFN82436.1"/>
    </source>
</evidence>
<dbReference type="InterPro" id="IPR011576">
    <property type="entry name" value="Pyridox_Oxase_N"/>
</dbReference>
<comment type="cofactor">
    <cofactor evidence="1">
        <name>FMN</name>
        <dbReference type="ChEBI" id="CHEBI:58210"/>
    </cofactor>
</comment>
<evidence type="ECO:0000256" key="1">
    <source>
        <dbReference type="ARBA" id="ARBA00001917"/>
    </source>
</evidence>
<evidence type="ECO:0000256" key="11">
    <source>
        <dbReference type="ARBA" id="ARBA00023096"/>
    </source>
</evidence>
<dbReference type="SUPFAM" id="SSF50475">
    <property type="entry name" value="FMN-binding split barrel"/>
    <property type="match status" value="1"/>
</dbReference>
<feature type="domain" description="Pyridoxamine 5'-phosphate oxidase N-terminal" evidence="12">
    <location>
        <begin position="99"/>
        <end position="209"/>
    </location>
</feature>
<feature type="domain" description="Pyridoxine 5'-phosphate oxidase dimerisation C-terminal" evidence="13">
    <location>
        <begin position="232"/>
        <end position="286"/>
    </location>
</feature>
<evidence type="ECO:0000256" key="8">
    <source>
        <dbReference type="ARBA" id="ARBA00022630"/>
    </source>
</evidence>
<evidence type="ECO:0000256" key="4">
    <source>
        <dbReference type="ARBA" id="ARBA00005037"/>
    </source>
</evidence>
<dbReference type="FunFam" id="2.30.110.10:FF:000005">
    <property type="entry name" value="NAD(P)H-hydrate epimerase"/>
    <property type="match status" value="1"/>
</dbReference>
<evidence type="ECO:0000259" key="13">
    <source>
        <dbReference type="Pfam" id="PF10590"/>
    </source>
</evidence>
<gene>
    <name evidence="14" type="ORF">PoB_000894200</name>
</gene>
<comment type="subunit">
    <text evidence="6">Homodimer.</text>
</comment>
<dbReference type="InterPro" id="IPR019740">
    <property type="entry name" value="Pyridox_Oxase_CS"/>
</dbReference>
<dbReference type="GO" id="GO:0008615">
    <property type="term" value="P:pyridoxine biosynthetic process"/>
    <property type="evidence" value="ECO:0007669"/>
    <property type="project" value="UniProtKB-KW"/>
</dbReference>
<dbReference type="Pfam" id="PF01243">
    <property type="entry name" value="PNPOx_N"/>
    <property type="match status" value="1"/>
</dbReference>
<comment type="similarity">
    <text evidence="5">Belongs to the pyridoxamine 5'-phosphate oxidase family.</text>
</comment>
<comment type="function">
    <text evidence="2">Catalyzes the oxidation of either pyridoxine 5'-phosphate (PNP) or pyridoxamine 5'-phosphate (PMP) into pyridoxal 5'-phosphate (PLP).</text>
</comment>
<evidence type="ECO:0000256" key="2">
    <source>
        <dbReference type="ARBA" id="ARBA00003691"/>
    </source>
</evidence>
<dbReference type="InterPro" id="IPR000659">
    <property type="entry name" value="Pyridox_Oxase"/>
</dbReference>
<evidence type="ECO:0000256" key="6">
    <source>
        <dbReference type="ARBA" id="ARBA00011738"/>
    </source>
</evidence>
<dbReference type="InterPro" id="IPR019576">
    <property type="entry name" value="Pyridoxamine_oxidase_dimer_C"/>
</dbReference>